<dbReference type="PaxDb" id="55529-EKX47584"/>
<organism evidence="2">
    <name type="scientific">Guillardia theta (strain CCMP2712)</name>
    <name type="common">Cryptophyte</name>
    <dbReference type="NCBI Taxonomy" id="905079"/>
    <lineage>
        <taxon>Eukaryota</taxon>
        <taxon>Cryptophyceae</taxon>
        <taxon>Pyrenomonadales</taxon>
        <taxon>Geminigeraceae</taxon>
        <taxon>Guillardia</taxon>
    </lineage>
</organism>
<reference evidence="2 4" key="1">
    <citation type="journal article" date="2012" name="Nature">
        <title>Algal genomes reveal evolutionary mosaicism and the fate of nucleomorphs.</title>
        <authorList>
            <consortium name="DOE Joint Genome Institute"/>
            <person name="Curtis B.A."/>
            <person name="Tanifuji G."/>
            <person name="Burki F."/>
            <person name="Gruber A."/>
            <person name="Irimia M."/>
            <person name="Maruyama S."/>
            <person name="Arias M.C."/>
            <person name="Ball S.G."/>
            <person name="Gile G.H."/>
            <person name="Hirakawa Y."/>
            <person name="Hopkins J.F."/>
            <person name="Kuo A."/>
            <person name="Rensing S.A."/>
            <person name="Schmutz J."/>
            <person name="Symeonidi A."/>
            <person name="Elias M."/>
            <person name="Eveleigh R.J."/>
            <person name="Herman E.K."/>
            <person name="Klute M.J."/>
            <person name="Nakayama T."/>
            <person name="Obornik M."/>
            <person name="Reyes-Prieto A."/>
            <person name="Armbrust E.V."/>
            <person name="Aves S.J."/>
            <person name="Beiko R.G."/>
            <person name="Coutinho P."/>
            <person name="Dacks J.B."/>
            <person name="Durnford D.G."/>
            <person name="Fast N.M."/>
            <person name="Green B.R."/>
            <person name="Grisdale C.J."/>
            <person name="Hempel F."/>
            <person name="Henrissat B."/>
            <person name="Hoppner M.P."/>
            <person name="Ishida K."/>
            <person name="Kim E."/>
            <person name="Koreny L."/>
            <person name="Kroth P.G."/>
            <person name="Liu Y."/>
            <person name="Malik S.B."/>
            <person name="Maier U.G."/>
            <person name="McRose D."/>
            <person name="Mock T."/>
            <person name="Neilson J.A."/>
            <person name="Onodera N.T."/>
            <person name="Poole A.M."/>
            <person name="Pritham E.J."/>
            <person name="Richards T.A."/>
            <person name="Rocap G."/>
            <person name="Roy S.W."/>
            <person name="Sarai C."/>
            <person name="Schaack S."/>
            <person name="Shirato S."/>
            <person name="Slamovits C.H."/>
            <person name="Spencer D.F."/>
            <person name="Suzuki S."/>
            <person name="Worden A.Z."/>
            <person name="Zauner S."/>
            <person name="Barry K."/>
            <person name="Bell C."/>
            <person name="Bharti A.K."/>
            <person name="Crow J.A."/>
            <person name="Grimwood J."/>
            <person name="Kramer R."/>
            <person name="Lindquist E."/>
            <person name="Lucas S."/>
            <person name="Salamov A."/>
            <person name="McFadden G.I."/>
            <person name="Lane C.E."/>
            <person name="Keeling P.J."/>
            <person name="Gray M.W."/>
            <person name="Grigoriev I.V."/>
            <person name="Archibald J.M."/>
        </authorList>
    </citation>
    <scope>NUCLEOTIDE SEQUENCE</scope>
    <source>
        <strain evidence="2 4">CCMP2712</strain>
    </source>
</reference>
<evidence type="ECO:0008006" key="5">
    <source>
        <dbReference type="Google" id="ProtNLM"/>
    </source>
</evidence>
<feature type="region of interest" description="Disordered" evidence="1">
    <location>
        <begin position="273"/>
        <end position="312"/>
    </location>
</feature>
<feature type="compositionally biased region" description="Basic and acidic residues" evidence="1">
    <location>
        <begin position="373"/>
        <end position="387"/>
    </location>
</feature>
<evidence type="ECO:0000313" key="3">
    <source>
        <dbReference type="EnsemblProtists" id="EKX47584"/>
    </source>
</evidence>
<accession>L1JHG6</accession>
<sequence>MEKEVGLPSEFPCDDEIKFICFEDMVDFEHDPTMAMCCRREMRERTSFQVKLDTVRKAMPAPLVDKSRIFYEEEVFCKPTSSIQSIPIPDYPNALTEDEIDRALEDVDDDAELMMIRNARMEELVRSNKSNSSKEQQQLDVRYGEVEVTDAGKVLQLIMAGVHLVVLVDRAAEPGSSEGELSGGILKNMRSLAHQFVGTCFLCTTLNSRQGDELRGSLHVTDFPALVCCRHTVIVSRVMGAALRQFVLMDSVGAAVFQAWLNQAGILHKSKEDCQTSRLEEQRGKNSAASRHDESEDESDSGSEDEGGSFHTSFQSKLRIDRELGSKTFSRAQMDRSAAEQALGPNVCRDTNCCHRGFFHEHLIGGIKSKSTPTRDKPVQLHPHDTH</sequence>
<keyword evidence="4" id="KW-1185">Reference proteome</keyword>
<evidence type="ECO:0000313" key="4">
    <source>
        <dbReference type="Proteomes" id="UP000011087"/>
    </source>
</evidence>
<name>L1JHG6_GUITC</name>
<evidence type="ECO:0000256" key="1">
    <source>
        <dbReference type="SAM" id="MobiDB-lite"/>
    </source>
</evidence>
<feature type="compositionally biased region" description="Acidic residues" evidence="1">
    <location>
        <begin position="295"/>
        <end position="307"/>
    </location>
</feature>
<dbReference type="KEGG" id="gtt:GUITHDRAFT_106570"/>
<feature type="compositionally biased region" description="Basic and acidic residues" evidence="1">
    <location>
        <begin position="273"/>
        <end position="294"/>
    </location>
</feature>
<dbReference type="EnsemblProtists" id="EKX47584">
    <property type="protein sequence ID" value="EKX47584"/>
    <property type="gene ID" value="GUITHDRAFT_106570"/>
</dbReference>
<evidence type="ECO:0000313" key="2">
    <source>
        <dbReference type="EMBL" id="EKX47584.1"/>
    </source>
</evidence>
<dbReference type="Proteomes" id="UP000011087">
    <property type="component" value="Unassembled WGS sequence"/>
</dbReference>
<dbReference type="GeneID" id="17304189"/>
<dbReference type="RefSeq" id="XP_005834564.1">
    <property type="nucleotide sequence ID" value="XM_005834507.1"/>
</dbReference>
<feature type="region of interest" description="Disordered" evidence="1">
    <location>
        <begin position="368"/>
        <end position="387"/>
    </location>
</feature>
<proteinExistence type="predicted"/>
<dbReference type="OMA" id="SCCERDE"/>
<dbReference type="AlphaFoldDB" id="L1JHG6"/>
<protein>
    <recommendedName>
        <fullName evidence="5">Phosducin thioredoxin-like domain-containing protein</fullName>
    </recommendedName>
</protein>
<gene>
    <name evidence="2" type="ORF">GUITHDRAFT_106570</name>
</gene>
<dbReference type="EMBL" id="JH992989">
    <property type="protein sequence ID" value="EKX47584.1"/>
    <property type="molecule type" value="Genomic_DNA"/>
</dbReference>
<reference evidence="4" key="2">
    <citation type="submission" date="2012-11" db="EMBL/GenBank/DDBJ databases">
        <authorList>
            <person name="Kuo A."/>
            <person name="Curtis B.A."/>
            <person name="Tanifuji G."/>
            <person name="Burki F."/>
            <person name="Gruber A."/>
            <person name="Irimia M."/>
            <person name="Maruyama S."/>
            <person name="Arias M.C."/>
            <person name="Ball S.G."/>
            <person name="Gile G.H."/>
            <person name="Hirakawa Y."/>
            <person name="Hopkins J.F."/>
            <person name="Rensing S.A."/>
            <person name="Schmutz J."/>
            <person name="Symeonidi A."/>
            <person name="Elias M."/>
            <person name="Eveleigh R.J."/>
            <person name="Herman E.K."/>
            <person name="Klute M.J."/>
            <person name="Nakayama T."/>
            <person name="Obornik M."/>
            <person name="Reyes-Prieto A."/>
            <person name="Armbrust E.V."/>
            <person name="Aves S.J."/>
            <person name="Beiko R.G."/>
            <person name="Coutinho P."/>
            <person name="Dacks J.B."/>
            <person name="Durnford D.G."/>
            <person name="Fast N.M."/>
            <person name="Green B.R."/>
            <person name="Grisdale C."/>
            <person name="Hempe F."/>
            <person name="Henrissat B."/>
            <person name="Hoppner M.P."/>
            <person name="Ishida K.-I."/>
            <person name="Kim E."/>
            <person name="Koreny L."/>
            <person name="Kroth P.G."/>
            <person name="Liu Y."/>
            <person name="Malik S.-B."/>
            <person name="Maier U.G."/>
            <person name="McRose D."/>
            <person name="Mock T."/>
            <person name="Neilson J.A."/>
            <person name="Onodera N.T."/>
            <person name="Poole A.M."/>
            <person name="Pritham E.J."/>
            <person name="Richards T.A."/>
            <person name="Rocap G."/>
            <person name="Roy S.W."/>
            <person name="Sarai C."/>
            <person name="Schaack S."/>
            <person name="Shirato S."/>
            <person name="Slamovits C.H."/>
            <person name="Spencer D.F."/>
            <person name="Suzuki S."/>
            <person name="Worden A.Z."/>
            <person name="Zauner S."/>
            <person name="Barry K."/>
            <person name="Bell C."/>
            <person name="Bharti A.K."/>
            <person name="Crow J.A."/>
            <person name="Grimwood J."/>
            <person name="Kramer R."/>
            <person name="Lindquist E."/>
            <person name="Lucas S."/>
            <person name="Salamov A."/>
            <person name="McFadden G.I."/>
            <person name="Lane C.E."/>
            <person name="Keeling P.J."/>
            <person name="Gray M.W."/>
            <person name="Grigoriev I.V."/>
            <person name="Archibald J.M."/>
        </authorList>
    </citation>
    <scope>NUCLEOTIDE SEQUENCE</scope>
    <source>
        <strain evidence="4">CCMP2712</strain>
    </source>
</reference>
<reference evidence="3" key="3">
    <citation type="submission" date="2016-03" db="UniProtKB">
        <authorList>
            <consortium name="EnsemblProtists"/>
        </authorList>
    </citation>
    <scope>IDENTIFICATION</scope>
</reference>
<dbReference type="HOGENOM" id="CLU_827544_0_0_1"/>